<name>A0A515HIG3_9ZZZZ</name>
<dbReference type="Gene3D" id="2.40.110.10">
    <property type="entry name" value="Butyryl-CoA Dehydrogenase, subunit A, domain 2"/>
    <property type="match status" value="1"/>
</dbReference>
<reference evidence="9" key="1">
    <citation type="submission" date="2018-05" db="EMBL/GenBank/DDBJ databases">
        <title>Plant species dependent abundance and diversity of IncP-1 plasmids in the rhizosphere - sequence analysis provides new insights into the role as efficient and dynamic means for rapid bacterial adaptation.</title>
        <authorList>
            <person name="Nour E."/>
            <person name="Shintani M."/>
            <person name="Elsayed T."/>
            <person name="Blau K."/>
            <person name="Jechalke S."/>
            <person name="Sproeer C."/>
            <person name="Bunk B."/>
            <person name="Overmann J."/>
            <person name="Smalla K."/>
        </authorList>
    </citation>
    <scope>NUCLEOTIDE SEQUENCE</scope>
    <source>
        <plasmid evidence="9">pTL25</plasmid>
    </source>
</reference>
<dbReference type="Pfam" id="PF02771">
    <property type="entry name" value="Acyl-CoA_dh_N"/>
    <property type="match status" value="1"/>
</dbReference>
<evidence type="ECO:0000313" key="9">
    <source>
        <dbReference type="EMBL" id="QDL89206.1"/>
    </source>
</evidence>
<protein>
    <submittedName>
        <fullName evidence="9">Acyl-CoA dehydrogenase fadE12</fullName>
        <ecNumber evidence="9">1.3.99.-</ecNumber>
    </submittedName>
</protein>
<dbReference type="InterPro" id="IPR037069">
    <property type="entry name" value="AcylCoA_DH/ox_N_sf"/>
</dbReference>
<dbReference type="InterPro" id="IPR052161">
    <property type="entry name" value="Mycobact_Acyl-CoA_DH"/>
</dbReference>
<dbReference type="InterPro" id="IPR036250">
    <property type="entry name" value="AcylCo_DH-like_C"/>
</dbReference>
<evidence type="ECO:0000259" key="7">
    <source>
        <dbReference type="Pfam" id="PF02770"/>
    </source>
</evidence>
<dbReference type="Gene3D" id="1.10.540.10">
    <property type="entry name" value="Acyl-CoA dehydrogenase/oxidase, N-terminal domain"/>
    <property type="match status" value="2"/>
</dbReference>
<keyword evidence="5 9" id="KW-0560">Oxidoreductase</keyword>
<organism evidence="9">
    <name type="scientific">Sym plasmid</name>
    <dbReference type="NCBI Taxonomy" id="28430"/>
    <lineage>
        <taxon>other sequences</taxon>
        <taxon>plasmids</taxon>
    </lineage>
</organism>
<dbReference type="Gene3D" id="1.20.140.10">
    <property type="entry name" value="Butyryl-CoA Dehydrogenase, subunit A, domain 3"/>
    <property type="match status" value="2"/>
</dbReference>
<keyword evidence="4" id="KW-0274">FAD</keyword>
<gene>
    <name evidence="9" type="ORF">pTL25_00039</name>
</gene>
<dbReference type="AlphaFoldDB" id="A0A515HIG3"/>
<dbReference type="InterPro" id="IPR013786">
    <property type="entry name" value="AcylCoA_DH/ox_N"/>
</dbReference>
<evidence type="ECO:0000256" key="2">
    <source>
        <dbReference type="ARBA" id="ARBA00009347"/>
    </source>
</evidence>
<dbReference type="GO" id="GO:0050660">
    <property type="term" value="F:flavin adenine dinucleotide binding"/>
    <property type="evidence" value="ECO:0007669"/>
    <property type="project" value="InterPro"/>
</dbReference>
<proteinExistence type="inferred from homology"/>
<evidence type="ECO:0000259" key="8">
    <source>
        <dbReference type="Pfam" id="PF02771"/>
    </source>
</evidence>
<dbReference type="InterPro" id="IPR046373">
    <property type="entry name" value="Acyl-CoA_Oxase/DH_mid-dom_sf"/>
</dbReference>
<keyword evidence="3" id="KW-0285">Flavoprotein</keyword>
<geneLocation type="plasmid" evidence="9">
    <name>pTL25</name>
</geneLocation>
<dbReference type="InterPro" id="IPR009075">
    <property type="entry name" value="AcylCo_DH/oxidase_C"/>
</dbReference>
<feature type="domain" description="Acyl-CoA dehydrogenase/oxidase C-terminal" evidence="6">
    <location>
        <begin position="211"/>
        <end position="331"/>
    </location>
</feature>
<feature type="domain" description="Acyl-CoA oxidase/dehydrogenase middle" evidence="7">
    <location>
        <begin position="481"/>
        <end position="571"/>
    </location>
</feature>
<dbReference type="SUPFAM" id="SSF47203">
    <property type="entry name" value="Acyl-CoA dehydrogenase C-terminal domain-like"/>
    <property type="match status" value="2"/>
</dbReference>
<dbReference type="InterPro" id="IPR006091">
    <property type="entry name" value="Acyl-CoA_Oxase/DH_mid-dom"/>
</dbReference>
<dbReference type="EC" id="1.3.99.-" evidence="9"/>
<feature type="domain" description="Acyl-CoA dehydrogenase/oxidase C-terminal" evidence="6">
    <location>
        <begin position="587"/>
        <end position="738"/>
    </location>
</feature>
<keyword evidence="9" id="KW-0614">Plasmid</keyword>
<evidence type="ECO:0000256" key="1">
    <source>
        <dbReference type="ARBA" id="ARBA00001974"/>
    </source>
</evidence>
<dbReference type="InterPro" id="IPR009100">
    <property type="entry name" value="AcylCoA_DH/oxidase_NM_dom_sf"/>
</dbReference>
<evidence type="ECO:0000256" key="3">
    <source>
        <dbReference type="ARBA" id="ARBA00022630"/>
    </source>
</evidence>
<comment type="similarity">
    <text evidence="2">Belongs to the acyl-CoA dehydrogenase family.</text>
</comment>
<dbReference type="GO" id="GO:0016627">
    <property type="term" value="F:oxidoreductase activity, acting on the CH-CH group of donors"/>
    <property type="evidence" value="ECO:0007669"/>
    <property type="project" value="InterPro"/>
</dbReference>
<evidence type="ECO:0000256" key="4">
    <source>
        <dbReference type="ARBA" id="ARBA00022827"/>
    </source>
</evidence>
<feature type="domain" description="Acyl-CoA dehydrogenase/oxidase N-terminal" evidence="8">
    <location>
        <begin position="362"/>
        <end position="477"/>
    </location>
</feature>
<dbReference type="GO" id="GO:0005886">
    <property type="term" value="C:plasma membrane"/>
    <property type="evidence" value="ECO:0007669"/>
    <property type="project" value="TreeGrafter"/>
</dbReference>
<sequence>MTATLPLAESEDLVLVRDSARGLLQDAWPATRAVALATDCQALKQMWVRAAAQGWTALAPTPDEMGLPAAIVLTQELGRAACPLPLMESVLANAALANATEPAAASLLAQLHSGEAIVSWVFGPDSGDAQAFDLQVGGTLEGRAAFVENSAIATHFLVVTGRGDEIAIVSRASAGLAITSTPGLNVPPLAWLAFKGVDTFQLVGGSQPVGELLLLARLFLAARATGSAGYGLEQLTEYAKLRSQFGRKIGQYQAIQHKLANCFTSVETCRLALLAAGRAPLGHRTYAAAVAVVNAGQLLRQVVLELHHGFGGVSFWDEHELPRHFRRIHGDVTRLGGVQQARRALAAVLLEHGTMPDVALTPAADAFRAEVRAWLAQHWDGVYPPETYDLPVNHRKARQDFSRKLGAKGWLGITWPSAYGGQERSALEHLVFEEEMAYAEAPTTFHNTAANMIGPTLVTHGTDAQKAYFLPGISSGEISFALGYSEPDYGSDLAGIKTAATRTPEGGWVVRGQKIFTSTAGFSTHVWLAARTDPQQPRHGGISVFAVPLDTPGITIQPMSGLNGHRSNVVFYDEVKLPADALIGEENGGWKVITDALAYERVTLGAIGARARGYFDRLLSHVRADAQLRADPVVHDRIGTLGAEIEASRLLAVRTAQVVEQGEVPLWQAAMLKVQASELMERLSETAFDLLGTGATLQEDSEGALCGGAFEYGVRDALLYTIGGGTNEIQRTLIAQRGLDLPR</sequence>
<dbReference type="SUPFAM" id="SSF56645">
    <property type="entry name" value="Acyl-CoA dehydrogenase NM domain-like"/>
    <property type="match status" value="2"/>
</dbReference>
<dbReference type="PANTHER" id="PTHR43292">
    <property type="entry name" value="ACYL-COA DEHYDROGENASE"/>
    <property type="match status" value="1"/>
</dbReference>
<dbReference type="PANTHER" id="PTHR43292:SF3">
    <property type="entry name" value="ACYL-COA DEHYDROGENASE FADE29"/>
    <property type="match status" value="1"/>
</dbReference>
<evidence type="ECO:0000259" key="6">
    <source>
        <dbReference type="Pfam" id="PF00441"/>
    </source>
</evidence>
<evidence type="ECO:0000256" key="5">
    <source>
        <dbReference type="ARBA" id="ARBA00023002"/>
    </source>
</evidence>
<dbReference type="Pfam" id="PF02770">
    <property type="entry name" value="Acyl-CoA_dh_M"/>
    <property type="match status" value="1"/>
</dbReference>
<comment type="cofactor">
    <cofactor evidence="1">
        <name>FAD</name>
        <dbReference type="ChEBI" id="CHEBI:57692"/>
    </cofactor>
</comment>
<dbReference type="EMBL" id="MH392236">
    <property type="protein sequence ID" value="QDL89206.1"/>
    <property type="molecule type" value="Genomic_DNA"/>
</dbReference>
<dbReference type="Pfam" id="PF00441">
    <property type="entry name" value="Acyl-CoA_dh_1"/>
    <property type="match status" value="2"/>
</dbReference>
<accession>A0A515HIG3</accession>